<keyword evidence="6" id="KW-0547">Nucleotide-binding</keyword>
<keyword evidence="13" id="KW-1185">Reference proteome</keyword>
<evidence type="ECO:0000313" key="12">
    <source>
        <dbReference type="EMBL" id="MCP1676914.1"/>
    </source>
</evidence>
<sequence>MQTLCERLGIRYPIIQAPMAGGPTTPELVAAVSNAGGLGSFGLASTQPGDMRELIQRARALTNGPINANLFIYPESRTPDDAIVDAAIDALKPYFSALGAEPPSGVPAPYAPDFAAQLDCLFDLRPEVVTFHLAAPEAALVGRLQAAGMVVGASATSPAEARALLVSGVDFIVAQGAEAGGHRGTFLGDTESGMVGTMALTRLLVAEMRDHGTSVVAAGGIMDGAGMAAAMALGAAGVQLGTAFLACPESGASPVHKAALATAGEVGTRITHHFSGKPARTVTNRFAIDSAARSLPYLPFPVQNKLTGGLRAASARAGTGDFMSLWAGQAAALVRDLPAADLMARLLQEYDTARAALPDLQGNG</sequence>
<comment type="cofactor">
    <cofactor evidence="1">
        <name>FMN</name>
        <dbReference type="ChEBI" id="CHEBI:58210"/>
    </cofactor>
</comment>
<organism evidence="12 13">
    <name type="scientific">Natronocella acetinitrilica</name>
    <dbReference type="NCBI Taxonomy" id="414046"/>
    <lineage>
        <taxon>Bacteria</taxon>
        <taxon>Pseudomonadati</taxon>
        <taxon>Pseudomonadota</taxon>
        <taxon>Gammaproteobacteria</taxon>
        <taxon>Chromatiales</taxon>
        <taxon>Ectothiorhodospiraceae</taxon>
        <taxon>Natronocella</taxon>
    </lineage>
</organism>
<dbReference type="RefSeq" id="WP_253484391.1">
    <property type="nucleotide sequence ID" value="NZ_JALJXV010000012.1"/>
</dbReference>
<evidence type="ECO:0000256" key="5">
    <source>
        <dbReference type="ARBA" id="ARBA00022643"/>
    </source>
</evidence>
<keyword evidence="5" id="KW-0288">FMN</keyword>
<dbReference type="GO" id="GO:0009636">
    <property type="term" value="P:response to toxic substance"/>
    <property type="evidence" value="ECO:0007669"/>
    <property type="project" value="UniProtKB-KW"/>
</dbReference>
<dbReference type="Pfam" id="PF03060">
    <property type="entry name" value="NMO"/>
    <property type="match status" value="1"/>
</dbReference>
<dbReference type="GO" id="GO:0018580">
    <property type="term" value="F:nitronate monooxygenase activity"/>
    <property type="evidence" value="ECO:0007669"/>
    <property type="project" value="InterPro"/>
</dbReference>
<dbReference type="CDD" id="cd04730">
    <property type="entry name" value="NPD_like"/>
    <property type="match status" value="1"/>
</dbReference>
<gene>
    <name evidence="12" type="ORF">J2T57_004088</name>
</gene>
<keyword evidence="4" id="KW-0285">Flavoprotein</keyword>
<dbReference type="PANTHER" id="PTHR42747">
    <property type="entry name" value="NITRONATE MONOOXYGENASE-RELATED"/>
    <property type="match status" value="1"/>
</dbReference>
<keyword evidence="8 12" id="KW-0503">Monooxygenase</keyword>
<accession>A0AAE3G766</accession>
<evidence type="ECO:0000256" key="6">
    <source>
        <dbReference type="ARBA" id="ARBA00022741"/>
    </source>
</evidence>
<dbReference type="EMBL" id="JALJXV010000012">
    <property type="protein sequence ID" value="MCP1676914.1"/>
    <property type="molecule type" value="Genomic_DNA"/>
</dbReference>
<proteinExistence type="inferred from homology"/>
<dbReference type="AlphaFoldDB" id="A0AAE3G766"/>
<keyword evidence="7 12" id="KW-0560">Oxidoreductase</keyword>
<dbReference type="InterPro" id="IPR013785">
    <property type="entry name" value="Aldolase_TIM"/>
</dbReference>
<dbReference type="FunFam" id="3.20.20.70:FF:000154">
    <property type="entry name" value="Probable nitronate monooxygenase"/>
    <property type="match status" value="1"/>
</dbReference>
<protein>
    <recommendedName>
        <fullName evidence="11">Nitronate monooxygenase</fullName>
    </recommendedName>
    <alternativeName>
        <fullName evidence="9">Propionate 3-nitronate monooxygenase</fullName>
    </alternativeName>
</protein>
<dbReference type="Gene3D" id="3.20.20.70">
    <property type="entry name" value="Aldolase class I"/>
    <property type="match status" value="1"/>
</dbReference>
<evidence type="ECO:0000256" key="9">
    <source>
        <dbReference type="ARBA" id="ARBA00031155"/>
    </source>
</evidence>
<keyword evidence="3" id="KW-0216">Detoxification</keyword>
<evidence type="ECO:0000256" key="4">
    <source>
        <dbReference type="ARBA" id="ARBA00022630"/>
    </source>
</evidence>
<evidence type="ECO:0000256" key="3">
    <source>
        <dbReference type="ARBA" id="ARBA00022575"/>
    </source>
</evidence>
<comment type="caution">
    <text evidence="12">The sequence shown here is derived from an EMBL/GenBank/DDBJ whole genome shotgun (WGS) entry which is preliminary data.</text>
</comment>
<comment type="similarity">
    <text evidence="2">Belongs to the nitronate monooxygenase family. NMO class I subfamily.</text>
</comment>
<evidence type="ECO:0000313" key="13">
    <source>
        <dbReference type="Proteomes" id="UP001205843"/>
    </source>
</evidence>
<name>A0AAE3G766_9GAMM</name>
<evidence type="ECO:0000256" key="2">
    <source>
        <dbReference type="ARBA" id="ARBA00009881"/>
    </source>
</evidence>
<evidence type="ECO:0000256" key="7">
    <source>
        <dbReference type="ARBA" id="ARBA00023002"/>
    </source>
</evidence>
<dbReference type="SUPFAM" id="SSF51412">
    <property type="entry name" value="Inosine monophosphate dehydrogenase (IMPDH)"/>
    <property type="match status" value="1"/>
</dbReference>
<comment type="catalytic activity">
    <reaction evidence="10">
        <text>3 propionate 3-nitronate + 3 O2 + H2O = 3 3-oxopropanoate + 2 nitrate + nitrite + H2O2 + 3 H(+)</text>
        <dbReference type="Rhea" id="RHEA:57332"/>
        <dbReference type="ChEBI" id="CHEBI:15377"/>
        <dbReference type="ChEBI" id="CHEBI:15378"/>
        <dbReference type="ChEBI" id="CHEBI:15379"/>
        <dbReference type="ChEBI" id="CHEBI:16240"/>
        <dbReference type="ChEBI" id="CHEBI:16301"/>
        <dbReference type="ChEBI" id="CHEBI:17632"/>
        <dbReference type="ChEBI" id="CHEBI:33190"/>
        <dbReference type="ChEBI" id="CHEBI:136067"/>
    </reaction>
</comment>
<reference evidence="12" key="1">
    <citation type="submission" date="2022-03" db="EMBL/GenBank/DDBJ databases">
        <title>Genomic Encyclopedia of Type Strains, Phase III (KMG-III): the genomes of soil and plant-associated and newly described type strains.</title>
        <authorList>
            <person name="Whitman W."/>
        </authorList>
    </citation>
    <scope>NUCLEOTIDE SEQUENCE</scope>
    <source>
        <strain evidence="12">ANL 6-2</strain>
    </source>
</reference>
<evidence type="ECO:0000256" key="11">
    <source>
        <dbReference type="ARBA" id="ARBA00067136"/>
    </source>
</evidence>
<dbReference type="Proteomes" id="UP001205843">
    <property type="component" value="Unassembled WGS sequence"/>
</dbReference>
<evidence type="ECO:0000256" key="10">
    <source>
        <dbReference type="ARBA" id="ARBA00049401"/>
    </source>
</evidence>
<evidence type="ECO:0000256" key="1">
    <source>
        <dbReference type="ARBA" id="ARBA00001917"/>
    </source>
</evidence>
<dbReference type="PANTHER" id="PTHR42747:SF3">
    <property type="entry name" value="NITRONATE MONOOXYGENASE-RELATED"/>
    <property type="match status" value="1"/>
</dbReference>
<dbReference type="InterPro" id="IPR004136">
    <property type="entry name" value="NMO"/>
</dbReference>
<evidence type="ECO:0000256" key="8">
    <source>
        <dbReference type="ARBA" id="ARBA00023033"/>
    </source>
</evidence>
<dbReference type="GO" id="GO:0000166">
    <property type="term" value="F:nucleotide binding"/>
    <property type="evidence" value="ECO:0007669"/>
    <property type="project" value="UniProtKB-KW"/>
</dbReference>